<dbReference type="SUPFAM" id="SSF52374">
    <property type="entry name" value="Nucleotidylyl transferase"/>
    <property type="match status" value="1"/>
</dbReference>
<keyword evidence="6 8" id="KW-0030">Aminoacyl-tRNA synthetase</keyword>
<sequence>MSKKRSLSGIKPTGFPHLGNYLGMIRPAIDLQDEYEAYYFAADYHALTTARDPKAMRASVYELTSYFLAFGLDPEKSAFFRQSDIPEVCELTWLLSCVTHMGLLERAHAYKAADAEGRGKEISHGLFSYPVLMAADILIYDSDIVPVGQDQIQHLEMTRDMAQKFNAAFNVDALKLPVAKVQENVATVPGTDGRKMSKSYGNLIEPLLPPKKLRKQCMAIATDSTPLEDPKDPDTCNVFTLYKLFATPSELEDMRQNYLGGGYGYGHAKQALFEKLDAYFSPYREEYQRLRADEAYLEEVLQSGAERVRPAVEEVMDRVRRATGIGRR</sequence>
<dbReference type="GO" id="GO:0006436">
    <property type="term" value="P:tryptophanyl-tRNA aminoacylation"/>
    <property type="evidence" value="ECO:0007669"/>
    <property type="project" value="UniProtKB-UniRule"/>
</dbReference>
<dbReference type="CDD" id="cd00806">
    <property type="entry name" value="TrpRS_core"/>
    <property type="match status" value="1"/>
</dbReference>
<dbReference type="GO" id="GO:0005829">
    <property type="term" value="C:cytosol"/>
    <property type="evidence" value="ECO:0007669"/>
    <property type="project" value="TreeGrafter"/>
</dbReference>
<dbReference type="PRINTS" id="PR01039">
    <property type="entry name" value="TRNASYNTHTRP"/>
</dbReference>
<dbReference type="GO" id="GO:0005524">
    <property type="term" value="F:ATP binding"/>
    <property type="evidence" value="ECO:0007669"/>
    <property type="project" value="UniProtKB-UniRule"/>
</dbReference>
<feature type="binding site" evidence="8">
    <location>
        <begin position="195"/>
        <end position="199"/>
    </location>
    <ligand>
        <name>ATP</name>
        <dbReference type="ChEBI" id="CHEBI:30616"/>
    </ligand>
</feature>
<comment type="similarity">
    <text evidence="1 8 9">Belongs to the class-I aminoacyl-tRNA synthetase family.</text>
</comment>
<feature type="binding site" evidence="8">
    <location>
        <position position="188"/>
    </location>
    <ligand>
        <name>ATP</name>
        <dbReference type="ChEBI" id="CHEBI:30616"/>
    </ligand>
</feature>
<keyword evidence="2 8" id="KW-0436">Ligase</keyword>
<feature type="short sequence motif" description="'KMSKS' region" evidence="8">
    <location>
        <begin position="195"/>
        <end position="199"/>
    </location>
</feature>
<keyword evidence="3 8" id="KW-0547">Nucleotide-binding</keyword>
<evidence type="ECO:0000313" key="11">
    <source>
        <dbReference type="Proteomes" id="UP000249799"/>
    </source>
</evidence>
<protein>
    <recommendedName>
        <fullName evidence="8">Tryptophan--tRNA ligase</fullName>
        <ecNumber evidence="8">6.1.1.2</ecNumber>
    </recommendedName>
    <alternativeName>
        <fullName evidence="8">Tryptophanyl-tRNA synthetase</fullName>
        <shortName evidence="8">TrpRS</shortName>
    </alternativeName>
</protein>
<evidence type="ECO:0000256" key="6">
    <source>
        <dbReference type="ARBA" id="ARBA00023146"/>
    </source>
</evidence>
<keyword evidence="8" id="KW-0963">Cytoplasm</keyword>
<dbReference type="KEGG" id="bsed:DN745_10195"/>
<dbReference type="NCBIfam" id="TIGR00233">
    <property type="entry name" value="trpS"/>
    <property type="match status" value="1"/>
</dbReference>
<proteinExistence type="inferred from homology"/>
<comment type="function">
    <text evidence="8">Catalyzes the attachment of tryptophan to tRNA(Trp).</text>
</comment>
<dbReference type="InterPro" id="IPR002306">
    <property type="entry name" value="Trp-tRNA-ligase"/>
</dbReference>
<dbReference type="RefSeq" id="WP_111334556.1">
    <property type="nucleotide sequence ID" value="NZ_CP030032.1"/>
</dbReference>
<dbReference type="EMBL" id="CP030032">
    <property type="protein sequence ID" value="AWV89690.1"/>
    <property type="molecule type" value="Genomic_DNA"/>
</dbReference>
<dbReference type="HAMAP" id="MF_00140_B">
    <property type="entry name" value="Trp_tRNA_synth_B"/>
    <property type="match status" value="1"/>
</dbReference>
<feature type="binding site" evidence="8">
    <location>
        <begin position="148"/>
        <end position="150"/>
    </location>
    <ligand>
        <name>ATP</name>
        <dbReference type="ChEBI" id="CHEBI:30616"/>
    </ligand>
</feature>
<keyword evidence="11" id="KW-1185">Reference proteome</keyword>
<dbReference type="InterPro" id="IPR024109">
    <property type="entry name" value="Trp-tRNA-ligase_bac-type"/>
</dbReference>
<dbReference type="InterPro" id="IPR050203">
    <property type="entry name" value="Trp-tRNA_synthetase"/>
</dbReference>
<feature type="short sequence motif" description="'HIGH' region" evidence="8">
    <location>
        <begin position="12"/>
        <end position="20"/>
    </location>
</feature>
<evidence type="ECO:0000313" key="10">
    <source>
        <dbReference type="EMBL" id="AWV89690.1"/>
    </source>
</evidence>
<evidence type="ECO:0000256" key="9">
    <source>
        <dbReference type="RuleBase" id="RU363036"/>
    </source>
</evidence>
<dbReference type="Pfam" id="PF00579">
    <property type="entry name" value="tRNA-synt_1b"/>
    <property type="match status" value="1"/>
</dbReference>
<dbReference type="InterPro" id="IPR014729">
    <property type="entry name" value="Rossmann-like_a/b/a_fold"/>
</dbReference>
<accession>A0A2Z4FLI9</accession>
<evidence type="ECO:0000256" key="8">
    <source>
        <dbReference type="HAMAP-Rule" id="MF_00140"/>
    </source>
</evidence>
<dbReference type="PROSITE" id="PS00178">
    <property type="entry name" value="AA_TRNA_LIGASE_I"/>
    <property type="match status" value="1"/>
</dbReference>
<dbReference type="InterPro" id="IPR001412">
    <property type="entry name" value="aa-tRNA-synth_I_CS"/>
</dbReference>
<gene>
    <name evidence="8 10" type="primary">trpS</name>
    <name evidence="10" type="ORF">DN745_10195</name>
</gene>
<dbReference type="InterPro" id="IPR002305">
    <property type="entry name" value="aa-tRNA-synth_Ic"/>
</dbReference>
<evidence type="ECO:0000256" key="7">
    <source>
        <dbReference type="ARBA" id="ARBA00049929"/>
    </source>
</evidence>
<keyword evidence="4 8" id="KW-0067">ATP-binding</keyword>
<dbReference type="PANTHER" id="PTHR43766">
    <property type="entry name" value="TRYPTOPHAN--TRNA LIGASE, MITOCHONDRIAL"/>
    <property type="match status" value="1"/>
</dbReference>
<comment type="catalytic activity">
    <reaction evidence="7 8">
        <text>tRNA(Trp) + L-tryptophan + ATP = L-tryptophyl-tRNA(Trp) + AMP + diphosphate + H(+)</text>
        <dbReference type="Rhea" id="RHEA:24080"/>
        <dbReference type="Rhea" id="RHEA-COMP:9671"/>
        <dbReference type="Rhea" id="RHEA-COMP:9705"/>
        <dbReference type="ChEBI" id="CHEBI:15378"/>
        <dbReference type="ChEBI" id="CHEBI:30616"/>
        <dbReference type="ChEBI" id="CHEBI:33019"/>
        <dbReference type="ChEBI" id="CHEBI:57912"/>
        <dbReference type="ChEBI" id="CHEBI:78442"/>
        <dbReference type="ChEBI" id="CHEBI:78535"/>
        <dbReference type="ChEBI" id="CHEBI:456215"/>
        <dbReference type="EC" id="6.1.1.2"/>
    </reaction>
</comment>
<feature type="binding site" evidence="8">
    <location>
        <begin position="19"/>
        <end position="20"/>
    </location>
    <ligand>
        <name>ATP</name>
        <dbReference type="ChEBI" id="CHEBI:30616"/>
    </ligand>
</feature>
<reference evidence="10 11" key="1">
    <citation type="submission" date="2018-06" db="EMBL/GenBank/DDBJ databases">
        <title>Lujinxingia sediminis gen. nov. sp. nov., a new facultative anaerobic member of the class Deltaproteobacteria, and proposal of Lujinxingaceae fam. nov.</title>
        <authorList>
            <person name="Guo L.-Y."/>
            <person name="Li C.-M."/>
            <person name="Wang S."/>
            <person name="Du Z.-J."/>
        </authorList>
    </citation>
    <scope>NUCLEOTIDE SEQUENCE [LARGE SCALE GENOMIC DNA]</scope>
    <source>
        <strain evidence="10 11">FA350</strain>
    </source>
</reference>
<evidence type="ECO:0000256" key="2">
    <source>
        <dbReference type="ARBA" id="ARBA00022598"/>
    </source>
</evidence>
<evidence type="ECO:0000256" key="5">
    <source>
        <dbReference type="ARBA" id="ARBA00022917"/>
    </source>
</evidence>
<dbReference type="FunFam" id="1.10.240.10:FF:000005">
    <property type="entry name" value="Tryptophan--tRNA ligase"/>
    <property type="match status" value="1"/>
</dbReference>
<feature type="binding site" evidence="8">
    <location>
        <begin position="11"/>
        <end position="13"/>
    </location>
    <ligand>
        <name>ATP</name>
        <dbReference type="ChEBI" id="CHEBI:30616"/>
    </ligand>
</feature>
<comment type="subcellular location">
    <subcellularLocation>
        <location evidence="8">Cytoplasm</location>
    </subcellularLocation>
</comment>
<dbReference type="PANTHER" id="PTHR43766:SF1">
    <property type="entry name" value="TRYPTOPHAN--TRNA LIGASE, MITOCHONDRIAL"/>
    <property type="match status" value="1"/>
</dbReference>
<comment type="subunit">
    <text evidence="8">Homodimer.</text>
</comment>
<keyword evidence="5 8" id="KW-0648">Protein biosynthesis</keyword>
<feature type="binding site" evidence="8">
    <location>
        <position position="136"/>
    </location>
    <ligand>
        <name>L-tryptophan</name>
        <dbReference type="ChEBI" id="CHEBI:57912"/>
    </ligand>
</feature>
<evidence type="ECO:0000256" key="3">
    <source>
        <dbReference type="ARBA" id="ARBA00022741"/>
    </source>
</evidence>
<name>A0A2Z4FLI9_9DELT</name>
<dbReference type="Proteomes" id="UP000249799">
    <property type="component" value="Chromosome"/>
</dbReference>
<organism evidence="10 11">
    <name type="scientific">Bradymonas sediminis</name>
    <dbReference type="NCBI Taxonomy" id="1548548"/>
    <lineage>
        <taxon>Bacteria</taxon>
        <taxon>Deltaproteobacteria</taxon>
        <taxon>Bradymonadales</taxon>
        <taxon>Bradymonadaceae</taxon>
        <taxon>Bradymonas</taxon>
    </lineage>
</organism>
<dbReference type="AlphaFoldDB" id="A0A2Z4FLI9"/>
<dbReference type="Gene3D" id="1.10.240.10">
    <property type="entry name" value="Tyrosyl-Transfer RNA Synthetase"/>
    <property type="match status" value="1"/>
</dbReference>
<evidence type="ECO:0000256" key="1">
    <source>
        <dbReference type="ARBA" id="ARBA00005594"/>
    </source>
</evidence>
<evidence type="ECO:0000256" key="4">
    <source>
        <dbReference type="ARBA" id="ARBA00022840"/>
    </source>
</evidence>
<dbReference type="GO" id="GO:0004830">
    <property type="term" value="F:tryptophan-tRNA ligase activity"/>
    <property type="evidence" value="ECO:0007669"/>
    <property type="project" value="UniProtKB-UniRule"/>
</dbReference>
<dbReference type="EC" id="6.1.1.2" evidence="8"/>
<dbReference type="OrthoDB" id="9801042at2"/>
<dbReference type="Gene3D" id="3.40.50.620">
    <property type="entry name" value="HUPs"/>
    <property type="match status" value="1"/>
</dbReference>